<dbReference type="GO" id="GO:0016887">
    <property type="term" value="F:ATP hydrolysis activity"/>
    <property type="evidence" value="ECO:0007669"/>
    <property type="project" value="InterPro"/>
</dbReference>
<evidence type="ECO:0000256" key="2">
    <source>
        <dbReference type="ARBA" id="ARBA00005417"/>
    </source>
</evidence>
<dbReference type="GO" id="GO:0005886">
    <property type="term" value="C:plasma membrane"/>
    <property type="evidence" value="ECO:0007669"/>
    <property type="project" value="UniProtKB-SubCell"/>
</dbReference>
<evidence type="ECO:0000256" key="1">
    <source>
        <dbReference type="ARBA" id="ARBA00004202"/>
    </source>
</evidence>
<keyword evidence="5 8" id="KW-0067">ATP-binding</keyword>
<keyword evidence="4" id="KW-0547">Nucleotide-binding</keyword>
<accession>A0A2J7YNJ8</accession>
<gene>
    <name evidence="8" type="ORF">SMF913_25058</name>
</gene>
<dbReference type="InterPro" id="IPR003439">
    <property type="entry name" value="ABC_transporter-like_ATP-bd"/>
</dbReference>
<reference evidence="8 9" key="1">
    <citation type="submission" date="2015-09" db="EMBL/GenBank/DDBJ databases">
        <title>Genome sequence, genome mining and natural product profiling of a biocontrol bacterium Streptomyces malaysiensis F913.</title>
        <authorList>
            <person name="Xu Y."/>
            <person name="Wei J."/>
            <person name="Xie J."/>
            <person name="Li T."/>
            <person name="Zhou Z."/>
        </authorList>
    </citation>
    <scope>NUCLEOTIDE SEQUENCE [LARGE SCALE GENOMIC DNA]</scope>
    <source>
        <strain evidence="8 9">F913</strain>
    </source>
</reference>
<evidence type="ECO:0000313" key="9">
    <source>
        <dbReference type="Proteomes" id="UP000236520"/>
    </source>
</evidence>
<dbReference type="GO" id="GO:0046677">
    <property type="term" value="P:response to antibiotic"/>
    <property type="evidence" value="ECO:0007669"/>
    <property type="project" value="UniProtKB-KW"/>
</dbReference>
<keyword evidence="9" id="KW-1185">Reference proteome</keyword>
<evidence type="ECO:0000313" key="8">
    <source>
        <dbReference type="EMBL" id="PNG89593.1"/>
    </source>
</evidence>
<evidence type="ECO:0000256" key="6">
    <source>
        <dbReference type="ARBA" id="ARBA00023251"/>
    </source>
</evidence>
<dbReference type="InterPro" id="IPR027417">
    <property type="entry name" value="P-loop_NTPase"/>
</dbReference>
<evidence type="ECO:0000256" key="4">
    <source>
        <dbReference type="ARBA" id="ARBA00022741"/>
    </source>
</evidence>
<dbReference type="InterPro" id="IPR003593">
    <property type="entry name" value="AAA+_ATPase"/>
</dbReference>
<keyword evidence="6" id="KW-0046">Antibiotic resistance</keyword>
<dbReference type="Gene3D" id="3.40.50.300">
    <property type="entry name" value="P-loop containing nucleotide triphosphate hydrolases"/>
    <property type="match status" value="1"/>
</dbReference>
<dbReference type="SUPFAM" id="SSF52540">
    <property type="entry name" value="P-loop containing nucleoside triphosphate hydrolases"/>
    <property type="match status" value="1"/>
</dbReference>
<dbReference type="PROSITE" id="PS50893">
    <property type="entry name" value="ABC_TRANSPORTER_2"/>
    <property type="match status" value="1"/>
</dbReference>
<name>A0A2J7YNJ8_STRMQ</name>
<organism evidence="8 9">
    <name type="scientific">Streptomyces malaysiensis</name>
    <dbReference type="NCBI Taxonomy" id="92644"/>
    <lineage>
        <taxon>Bacteria</taxon>
        <taxon>Bacillati</taxon>
        <taxon>Actinomycetota</taxon>
        <taxon>Actinomycetes</taxon>
        <taxon>Kitasatosporales</taxon>
        <taxon>Streptomycetaceae</taxon>
        <taxon>Streptomyces</taxon>
        <taxon>Streptomyces violaceusniger group</taxon>
    </lineage>
</organism>
<comment type="subcellular location">
    <subcellularLocation>
        <location evidence="1">Cell membrane</location>
        <topology evidence="1">Peripheral membrane protein</topology>
    </subcellularLocation>
</comment>
<dbReference type="PANTHER" id="PTHR42711:SF5">
    <property type="entry name" value="ABC TRANSPORTER ATP-BINDING PROTEIN NATA"/>
    <property type="match status" value="1"/>
</dbReference>
<evidence type="ECO:0000256" key="5">
    <source>
        <dbReference type="ARBA" id="ARBA00022840"/>
    </source>
</evidence>
<keyword evidence="3" id="KW-0813">Transport</keyword>
<feature type="domain" description="ABC transporter" evidence="7">
    <location>
        <begin position="24"/>
        <end position="258"/>
    </location>
</feature>
<dbReference type="Proteomes" id="UP000236520">
    <property type="component" value="Unassembled WGS sequence"/>
</dbReference>
<dbReference type="InterPro" id="IPR050763">
    <property type="entry name" value="ABC_transporter_ATP-binding"/>
</dbReference>
<dbReference type="Pfam" id="PF00005">
    <property type="entry name" value="ABC_tran"/>
    <property type="match status" value="1"/>
</dbReference>
<comment type="caution">
    <text evidence="8">The sequence shown here is derived from an EMBL/GenBank/DDBJ whole genome shotgun (WGS) entry which is preliminary data.</text>
</comment>
<dbReference type="SMART" id="SM00382">
    <property type="entry name" value="AAA"/>
    <property type="match status" value="1"/>
</dbReference>
<dbReference type="GO" id="GO:0005524">
    <property type="term" value="F:ATP binding"/>
    <property type="evidence" value="ECO:0007669"/>
    <property type="project" value="UniProtKB-KW"/>
</dbReference>
<dbReference type="PANTHER" id="PTHR42711">
    <property type="entry name" value="ABC TRANSPORTER ATP-BINDING PROTEIN"/>
    <property type="match status" value="1"/>
</dbReference>
<proteinExistence type="inferred from homology"/>
<sequence length="336" mass="35290">MKPTPTPAPPLAPAANKAHAPAAIRTEGLRKIYPRAQGDLVAVDGLDLTVHQGEFFGLLGTNGAGKSTTIGMLTTLVAPSAGKAWVAEREVSADPVGVRSRIGVVSQANTLDRALTVADNLAFRGRYFGMPAPAARRRALELLEQFGLADKAGAKAHQLSGGQTRRVMIGRALMHLPEVLFLDEPSAGVDPQARDDLWQIIASLHETGQTVVLTTHYLDEAEALCQRLAVIDHGHLLACDTPEAIKASSGAQTVITVHYDADATPAADALHSIPGGPHDVAVDGPTVRVRTAHPDSVLGHLLRIGSAAGLTVRDATTTPPSLQTAFLTLTGRDYTP</sequence>
<dbReference type="AlphaFoldDB" id="A0A2J7YNJ8"/>
<comment type="similarity">
    <text evidence="2">Belongs to the ABC transporter superfamily.</text>
</comment>
<protein>
    <submittedName>
        <fullName evidence="8">Nod factor export ATP-binding protein I</fullName>
    </submittedName>
</protein>
<evidence type="ECO:0000259" key="7">
    <source>
        <dbReference type="PROSITE" id="PS50893"/>
    </source>
</evidence>
<evidence type="ECO:0000256" key="3">
    <source>
        <dbReference type="ARBA" id="ARBA00022448"/>
    </source>
</evidence>
<dbReference type="EMBL" id="LJIW01000002">
    <property type="protein sequence ID" value="PNG89593.1"/>
    <property type="molecule type" value="Genomic_DNA"/>
</dbReference>
<dbReference type="RefSeq" id="WP_102935656.1">
    <property type="nucleotide sequence ID" value="NZ_LJIW01000002.1"/>
</dbReference>